<dbReference type="PANTHER" id="PTHR44196:SF1">
    <property type="entry name" value="DEHYDROGENASE_REDUCTASE SDR FAMILY MEMBER 7B"/>
    <property type="match status" value="1"/>
</dbReference>
<comment type="similarity">
    <text evidence="1 3">Belongs to the short-chain dehydrogenases/reductases (SDR) family.</text>
</comment>
<dbReference type="PIRSF" id="PIRSF000126">
    <property type="entry name" value="11-beta-HSD1"/>
    <property type="match status" value="1"/>
</dbReference>
<dbReference type="RefSeq" id="WP_126557261.1">
    <property type="nucleotide sequence ID" value="NZ_BIFS01000002.1"/>
</dbReference>
<accession>A0A402AXY4</accession>
<dbReference type="GO" id="GO:0016491">
    <property type="term" value="F:oxidoreductase activity"/>
    <property type="evidence" value="ECO:0007669"/>
    <property type="project" value="UniProtKB-KW"/>
</dbReference>
<dbReference type="PANTHER" id="PTHR44196">
    <property type="entry name" value="DEHYDROGENASE/REDUCTASE SDR FAMILY MEMBER 7B"/>
    <property type="match status" value="1"/>
</dbReference>
<dbReference type="GO" id="GO:0016020">
    <property type="term" value="C:membrane"/>
    <property type="evidence" value="ECO:0007669"/>
    <property type="project" value="TreeGrafter"/>
</dbReference>
<proteinExistence type="inferred from homology"/>
<sequence length="239" mass="25687">MDIEGKVVIITGASNGIGLSTAHLFAQKGAKVALVARSTDKLQQLATELPQSLAVTADMRDEAAIRQMIEQVQQHYGQIDVLINNAGQGMHVPIEQADPQQYRSIVELNIIGVISAMQAVIPIMRSQGGGVIINISSGTTKMVLPGVGPYASTKHALNSISLTARQELAKDNISVGLVYPGITATDFHKNAISMQQNPERRQGTMPMETPEQVAEKILEAVQTESAEVYADSLQKFANK</sequence>
<keyword evidence="5" id="KW-1185">Reference proteome</keyword>
<dbReference type="OrthoDB" id="9792003at2"/>
<dbReference type="PRINTS" id="PR00080">
    <property type="entry name" value="SDRFAMILY"/>
</dbReference>
<dbReference type="InterPro" id="IPR020904">
    <property type="entry name" value="Sc_DH/Rdtase_CS"/>
</dbReference>
<reference evidence="5" key="1">
    <citation type="submission" date="2018-12" db="EMBL/GenBank/DDBJ databases">
        <title>Tengunoibacter tsumagoiensis gen. nov., sp. nov., Dictyobacter kobayashii sp. nov., D. alpinus sp. nov., and D. joshuensis sp. nov. and description of Dictyobacteraceae fam. nov. within the order Ktedonobacterales isolated from Tengu-no-mugimeshi.</title>
        <authorList>
            <person name="Wang C.M."/>
            <person name="Zheng Y."/>
            <person name="Sakai Y."/>
            <person name="Toyoda A."/>
            <person name="Minakuchi Y."/>
            <person name="Abe K."/>
            <person name="Yokota A."/>
            <person name="Yabe S."/>
        </authorList>
    </citation>
    <scope>NUCLEOTIDE SEQUENCE [LARGE SCALE GENOMIC DNA]</scope>
    <source>
        <strain evidence="5">Uno11</strain>
    </source>
</reference>
<name>A0A402AXY4_9CHLR</name>
<dbReference type="Proteomes" id="UP000287188">
    <property type="component" value="Unassembled WGS sequence"/>
</dbReference>
<evidence type="ECO:0000256" key="1">
    <source>
        <dbReference type="ARBA" id="ARBA00006484"/>
    </source>
</evidence>
<dbReference type="PRINTS" id="PR00081">
    <property type="entry name" value="GDHRDH"/>
</dbReference>
<gene>
    <name evidence="4" type="ORF">KDK_77480</name>
</gene>
<dbReference type="SUPFAM" id="SSF51735">
    <property type="entry name" value="NAD(P)-binding Rossmann-fold domains"/>
    <property type="match status" value="1"/>
</dbReference>
<protein>
    <submittedName>
        <fullName evidence="4">Short-chain dehydrogenase</fullName>
    </submittedName>
</protein>
<evidence type="ECO:0000256" key="2">
    <source>
        <dbReference type="ARBA" id="ARBA00023002"/>
    </source>
</evidence>
<dbReference type="InterPro" id="IPR036291">
    <property type="entry name" value="NAD(P)-bd_dom_sf"/>
</dbReference>
<dbReference type="FunFam" id="3.40.50.720:FF:000084">
    <property type="entry name" value="Short-chain dehydrogenase reductase"/>
    <property type="match status" value="1"/>
</dbReference>
<evidence type="ECO:0000313" key="4">
    <source>
        <dbReference type="EMBL" id="GCE23948.1"/>
    </source>
</evidence>
<dbReference type="CDD" id="cd05233">
    <property type="entry name" value="SDR_c"/>
    <property type="match status" value="1"/>
</dbReference>
<dbReference type="AlphaFoldDB" id="A0A402AXY4"/>
<comment type="caution">
    <text evidence="4">The sequence shown here is derived from an EMBL/GenBank/DDBJ whole genome shotgun (WGS) entry which is preliminary data.</text>
</comment>
<dbReference type="PROSITE" id="PS00061">
    <property type="entry name" value="ADH_SHORT"/>
    <property type="match status" value="1"/>
</dbReference>
<keyword evidence="2" id="KW-0560">Oxidoreductase</keyword>
<dbReference type="InterPro" id="IPR002347">
    <property type="entry name" value="SDR_fam"/>
</dbReference>
<dbReference type="Gene3D" id="3.40.50.720">
    <property type="entry name" value="NAD(P)-binding Rossmann-like Domain"/>
    <property type="match status" value="1"/>
</dbReference>
<dbReference type="Pfam" id="PF00106">
    <property type="entry name" value="adh_short"/>
    <property type="match status" value="1"/>
</dbReference>
<evidence type="ECO:0000256" key="3">
    <source>
        <dbReference type="RuleBase" id="RU000363"/>
    </source>
</evidence>
<dbReference type="EMBL" id="BIFS01000002">
    <property type="protein sequence ID" value="GCE23948.1"/>
    <property type="molecule type" value="Genomic_DNA"/>
</dbReference>
<evidence type="ECO:0000313" key="5">
    <source>
        <dbReference type="Proteomes" id="UP000287188"/>
    </source>
</evidence>
<organism evidence="4 5">
    <name type="scientific">Dictyobacter kobayashii</name>
    <dbReference type="NCBI Taxonomy" id="2014872"/>
    <lineage>
        <taxon>Bacteria</taxon>
        <taxon>Bacillati</taxon>
        <taxon>Chloroflexota</taxon>
        <taxon>Ktedonobacteria</taxon>
        <taxon>Ktedonobacterales</taxon>
        <taxon>Dictyobacteraceae</taxon>
        <taxon>Dictyobacter</taxon>
    </lineage>
</organism>